<sequence length="359" mass="39362">MSLSRRCSSGDLAAHPSYLVLLLSSFTGETRLHSPTVVIDSVQMLVSLPPPSAATNHTKLLNFLAWRWKILARVLRSLRPPNPPDPLVPPDSSFPSPPPSSISVGRSFSVATPMVLEPPSERSSLAGFGFTGKTLPLDNQSTLHHRRFIPKISLDLNGTRSKSSDSYRRLVPPSPSYVSLRSQARDSLSQCYGRRLKNPSSNPSLRARLTLSSSSNLPFPLTGHDPRSNKGGDEALIPNVPSSFLVVAWSKDSPSAILRYAGFHALITITNFGLGTSKFSGFSNPVIYSRWKSSIPPFVSLRLVVSSSLSWRVVESPEHYVGIFKVTLESNYPETLRSCREDSLDASESRLGFAVHLLR</sequence>
<dbReference type="AlphaFoldDB" id="A0A565BKB0"/>
<protein>
    <submittedName>
        <fullName evidence="2">Uncharacterized protein</fullName>
    </submittedName>
</protein>
<dbReference type="Proteomes" id="UP000489600">
    <property type="component" value="Unassembled WGS sequence"/>
</dbReference>
<feature type="region of interest" description="Disordered" evidence="1">
    <location>
        <begin position="79"/>
        <end position="100"/>
    </location>
</feature>
<gene>
    <name evidence="2" type="ORF">ANE_LOCUS12515</name>
</gene>
<keyword evidence="3" id="KW-1185">Reference proteome</keyword>
<evidence type="ECO:0000313" key="3">
    <source>
        <dbReference type="Proteomes" id="UP000489600"/>
    </source>
</evidence>
<accession>A0A565BKB0</accession>
<comment type="caution">
    <text evidence="2">The sequence shown here is derived from an EMBL/GenBank/DDBJ whole genome shotgun (WGS) entry which is preliminary data.</text>
</comment>
<evidence type="ECO:0000256" key="1">
    <source>
        <dbReference type="SAM" id="MobiDB-lite"/>
    </source>
</evidence>
<evidence type="ECO:0000313" key="2">
    <source>
        <dbReference type="EMBL" id="VVB02071.1"/>
    </source>
</evidence>
<feature type="compositionally biased region" description="Pro residues" evidence="1">
    <location>
        <begin position="80"/>
        <end position="89"/>
    </location>
</feature>
<dbReference type="EMBL" id="CABITT030000004">
    <property type="protein sequence ID" value="VVB02071.1"/>
    <property type="molecule type" value="Genomic_DNA"/>
</dbReference>
<feature type="region of interest" description="Disordered" evidence="1">
    <location>
        <begin position="159"/>
        <end position="179"/>
    </location>
</feature>
<organism evidence="2 3">
    <name type="scientific">Arabis nemorensis</name>
    <dbReference type="NCBI Taxonomy" id="586526"/>
    <lineage>
        <taxon>Eukaryota</taxon>
        <taxon>Viridiplantae</taxon>
        <taxon>Streptophyta</taxon>
        <taxon>Embryophyta</taxon>
        <taxon>Tracheophyta</taxon>
        <taxon>Spermatophyta</taxon>
        <taxon>Magnoliopsida</taxon>
        <taxon>eudicotyledons</taxon>
        <taxon>Gunneridae</taxon>
        <taxon>Pentapetalae</taxon>
        <taxon>rosids</taxon>
        <taxon>malvids</taxon>
        <taxon>Brassicales</taxon>
        <taxon>Brassicaceae</taxon>
        <taxon>Arabideae</taxon>
        <taxon>Arabis</taxon>
    </lineage>
</organism>
<name>A0A565BKB0_9BRAS</name>
<proteinExistence type="predicted"/>
<reference evidence="2" key="1">
    <citation type="submission" date="2019-07" db="EMBL/GenBank/DDBJ databases">
        <authorList>
            <person name="Dittberner H."/>
        </authorList>
    </citation>
    <scope>NUCLEOTIDE SEQUENCE [LARGE SCALE GENOMIC DNA]</scope>
</reference>